<dbReference type="SMART" id="SM01234">
    <property type="entry name" value="Haemolytic"/>
    <property type="match status" value="1"/>
</dbReference>
<organism evidence="1 2">
    <name type="scientific">Candidatus Daviesbacteria bacterium RIFCSPHIGHO2_01_FULL_40_11</name>
    <dbReference type="NCBI Taxonomy" id="1797762"/>
    <lineage>
        <taxon>Bacteria</taxon>
        <taxon>Candidatus Daviesiibacteriota</taxon>
    </lineage>
</organism>
<dbReference type="AlphaFoldDB" id="A0A1F5JI88"/>
<evidence type="ECO:0008006" key="3">
    <source>
        <dbReference type="Google" id="ProtNLM"/>
    </source>
</evidence>
<dbReference type="NCBIfam" id="TIGR00278">
    <property type="entry name" value="membrane protein insertion efficiency factor YidD"/>
    <property type="match status" value="1"/>
</dbReference>
<dbReference type="Proteomes" id="UP000177555">
    <property type="component" value="Unassembled WGS sequence"/>
</dbReference>
<gene>
    <name evidence="1" type="ORF">A2867_05035</name>
</gene>
<accession>A0A1F5JI88</accession>
<reference evidence="1 2" key="1">
    <citation type="journal article" date="2016" name="Nat. Commun.">
        <title>Thousands of microbial genomes shed light on interconnected biogeochemical processes in an aquifer system.</title>
        <authorList>
            <person name="Anantharaman K."/>
            <person name="Brown C.T."/>
            <person name="Hug L.A."/>
            <person name="Sharon I."/>
            <person name="Castelle C.J."/>
            <person name="Probst A.J."/>
            <person name="Thomas B.C."/>
            <person name="Singh A."/>
            <person name="Wilkins M.J."/>
            <person name="Karaoz U."/>
            <person name="Brodie E.L."/>
            <person name="Williams K.H."/>
            <person name="Hubbard S.S."/>
            <person name="Banfield J.F."/>
        </authorList>
    </citation>
    <scope>NUCLEOTIDE SEQUENCE [LARGE SCALE GENOMIC DNA]</scope>
</reference>
<dbReference type="EMBL" id="MFCP01000020">
    <property type="protein sequence ID" value="OGE28345.1"/>
    <property type="molecule type" value="Genomic_DNA"/>
</dbReference>
<name>A0A1F5JI88_9BACT</name>
<dbReference type="InterPro" id="IPR002696">
    <property type="entry name" value="Membr_insert_effic_factor_YidD"/>
</dbReference>
<sequence>MKLILVKLINFYQTYLSFDGGVLAVFAPGGACKCNPSCSEYTKQKIVEFGVFRGSWLGLNRIWSCK</sequence>
<dbReference type="Pfam" id="PF01809">
    <property type="entry name" value="YidD"/>
    <property type="match status" value="1"/>
</dbReference>
<comment type="caution">
    <text evidence="1">The sequence shown here is derived from an EMBL/GenBank/DDBJ whole genome shotgun (WGS) entry which is preliminary data.</text>
</comment>
<proteinExistence type="predicted"/>
<evidence type="ECO:0000313" key="2">
    <source>
        <dbReference type="Proteomes" id="UP000177555"/>
    </source>
</evidence>
<protein>
    <recommendedName>
        <fullName evidence="3">Membrane protein insertion efficiency factor YidD</fullName>
    </recommendedName>
</protein>
<evidence type="ECO:0000313" key="1">
    <source>
        <dbReference type="EMBL" id="OGE28345.1"/>
    </source>
</evidence>